<dbReference type="Proteomes" id="UP000004508">
    <property type="component" value="Unassembled WGS sequence"/>
</dbReference>
<proteinExistence type="predicted"/>
<reference evidence="1 2" key="1">
    <citation type="journal article" date="2011" name="Stand. Genomic Sci.">
        <title>Non-contiguous finished genome sequence and contextual data of the filamentous soil bacterium Ktedonobacter racemifer type strain (SOSP1-21).</title>
        <authorList>
            <person name="Chang Y.J."/>
            <person name="Land M."/>
            <person name="Hauser L."/>
            <person name="Chertkov O."/>
            <person name="Del Rio T.G."/>
            <person name="Nolan M."/>
            <person name="Copeland A."/>
            <person name="Tice H."/>
            <person name="Cheng J.F."/>
            <person name="Lucas S."/>
            <person name="Han C."/>
            <person name="Goodwin L."/>
            <person name="Pitluck S."/>
            <person name="Ivanova N."/>
            <person name="Ovchinikova G."/>
            <person name="Pati A."/>
            <person name="Chen A."/>
            <person name="Palaniappan K."/>
            <person name="Mavromatis K."/>
            <person name="Liolios K."/>
            <person name="Brettin T."/>
            <person name="Fiebig A."/>
            <person name="Rohde M."/>
            <person name="Abt B."/>
            <person name="Goker M."/>
            <person name="Detter J.C."/>
            <person name="Woyke T."/>
            <person name="Bristow J."/>
            <person name="Eisen J.A."/>
            <person name="Markowitz V."/>
            <person name="Hugenholtz P."/>
            <person name="Kyrpides N.C."/>
            <person name="Klenk H.P."/>
            <person name="Lapidus A."/>
        </authorList>
    </citation>
    <scope>NUCLEOTIDE SEQUENCE [LARGE SCALE GENOMIC DNA]</scope>
    <source>
        <strain evidence="2">DSM 44963</strain>
    </source>
</reference>
<dbReference type="InParanoid" id="D6U3Q6"/>
<evidence type="ECO:0000313" key="1">
    <source>
        <dbReference type="EMBL" id="EFH83046.1"/>
    </source>
</evidence>
<keyword evidence="2" id="KW-1185">Reference proteome</keyword>
<dbReference type="AlphaFoldDB" id="D6U3Q6"/>
<dbReference type="STRING" id="485913.Krac_3958"/>
<organism evidence="1 2">
    <name type="scientific">Ktedonobacter racemifer DSM 44963</name>
    <dbReference type="NCBI Taxonomy" id="485913"/>
    <lineage>
        <taxon>Bacteria</taxon>
        <taxon>Bacillati</taxon>
        <taxon>Chloroflexota</taxon>
        <taxon>Ktedonobacteria</taxon>
        <taxon>Ktedonobacterales</taxon>
        <taxon>Ktedonobacteraceae</taxon>
        <taxon>Ktedonobacter</taxon>
    </lineage>
</organism>
<accession>D6U3Q6</accession>
<gene>
    <name evidence="1" type="ORF">Krac_3958</name>
</gene>
<dbReference type="OrthoDB" id="3873741at2"/>
<evidence type="ECO:0000313" key="2">
    <source>
        <dbReference type="Proteomes" id="UP000004508"/>
    </source>
</evidence>
<protein>
    <submittedName>
        <fullName evidence="1">Uncharacterized protein</fullName>
    </submittedName>
</protein>
<name>D6U3Q6_KTERA</name>
<sequence length="236" mass="24939">MIALQALLASFQAKRGHIPATLTRGLVTLSLALGLLAGLPAFALAASHDAPSPVPHPICAQTPLPPGWVIVDEWADWTQCGSPWDGPNVLAIAPPPTTQQAICFNSPLPSNFVITAEQYNASRCQKTFFQLLGATKTIAPFSNQSNPIDVCVDSPLPSGTTIVAEYKITDRPAAALTCGKGVGIIQKTFQFPTGNPMYVCADSPIPDGYQVVRNAYAQNCRTDNGASKLIAPQTTP</sequence>
<comment type="caution">
    <text evidence="1">The sequence shown here is derived from an EMBL/GenBank/DDBJ whole genome shotgun (WGS) entry which is preliminary data.</text>
</comment>
<dbReference type="RefSeq" id="WP_007921590.1">
    <property type="nucleotide sequence ID" value="NZ_ADVG01000004.1"/>
</dbReference>
<dbReference type="EMBL" id="ADVG01000004">
    <property type="protein sequence ID" value="EFH83046.1"/>
    <property type="molecule type" value="Genomic_DNA"/>
</dbReference>